<reference evidence="9" key="1">
    <citation type="submission" date="2022-10" db="EMBL/GenBank/DDBJ databases">
        <authorList>
            <person name="Hyden B.L."/>
            <person name="Feng K."/>
            <person name="Yates T."/>
            <person name="Jawdy S."/>
            <person name="Smart L.B."/>
            <person name="Muchero W."/>
        </authorList>
    </citation>
    <scope>NUCLEOTIDE SEQUENCE</scope>
    <source>
        <tissue evidence="9">Shoot tip</tissue>
    </source>
</reference>
<evidence type="ECO:0000256" key="1">
    <source>
        <dbReference type="ARBA" id="ARBA00003913"/>
    </source>
</evidence>
<dbReference type="PANTHER" id="PTHR10639:SF33">
    <property type="entry name" value="CLATHRIN LIGHT CHAIN 1"/>
    <property type="match status" value="1"/>
</dbReference>
<keyword evidence="6 7" id="KW-0968">Cytoplasmic vesicle</keyword>
<dbReference type="EMBL" id="JAPFFI010000018">
    <property type="protein sequence ID" value="KAJ6349004.1"/>
    <property type="molecule type" value="Genomic_DNA"/>
</dbReference>
<sequence length="223" mass="26436">MQELGVKFREWRRQNALHLEEKEKREKEMRNQIINEADEYIRAFYEKRQQNCETNKAQNREREKMYLANQEKFHKEADKHYWKAIAEIIPREVPNIKRRGGKKDDEKKPSIMVIQGPKPGKPTDLSRMRQLFLKLKQNPPPHMIPPPPTPAIDGKDAKDAKGGKDSKDAKDNNGQKMKEKLQRKRKLPHQHLLLQLQLQLPMETRLLRPLKKLPKVAHLTRQN</sequence>
<name>A0ABQ9AL40_9ROSI</name>
<comment type="subcellular location">
    <subcellularLocation>
        <location evidence="2 7">Cytoplasmic vesicle membrane</location>
        <topology evidence="2 7">Peripheral membrane protein</topology>
        <orientation evidence="2 7">Cytoplasmic side</orientation>
    </subcellularLocation>
    <subcellularLocation>
        <location evidence="7">Membrane</location>
        <location evidence="7">Coated pit</location>
        <topology evidence="7">Peripheral membrane protein</topology>
        <orientation evidence="7">Cytoplasmic side</orientation>
    </subcellularLocation>
    <text evidence="7">Cytoplasmic face of coated pits and vesicles.</text>
</comment>
<evidence type="ECO:0000313" key="10">
    <source>
        <dbReference type="Proteomes" id="UP001141253"/>
    </source>
</evidence>
<accession>A0ABQ9AL40</accession>
<reference evidence="9" key="2">
    <citation type="journal article" date="2023" name="Int. J. Mol. Sci.">
        <title>De Novo Assembly and Annotation of 11 Diverse Shrub Willow (Salix) Genomes Reveals Novel Gene Organization in Sex-Linked Regions.</title>
        <authorList>
            <person name="Hyden B."/>
            <person name="Feng K."/>
            <person name="Yates T.B."/>
            <person name="Jawdy S."/>
            <person name="Cereghino C."/>
            <person name="Smart L.B."/>
            <person name="Muchero W."/>
        </authorList>
    </citation>
    <scope>NUCLEOTIDE SEQUENCE</scope>
    <source>
        <tissue evidence="9">Shoot tip</tissue>
    </source>
</reference>
<comment type="similarity">
    <text evidence="3 7">Belongs to the clathrin light chain family.</text>
</comment>
<keyword evidence="4 7" id="KW-0472">Membrane</keyword>
<dbReference type="InterPro" id="IPR000996">
    <property type="entry name" value="Clathrin_L-chain"/>
</dbReference>
<feature type="region of interest" description="Disordered" evidence="8">
    <location>
        <begin position="95"/>
        <end position="124"/>
    </location>
</feature>
<dbReference type="Pfam" id="PF01086">
    <property type="entry name" value="Clathrin_lg_ch"/>
    <property type="match status" value="1"/>
</dbReference>
<dbReference type="Proteomes" id="UP001141253">
    <property type="component" value="Chromosome 19"/>
</dbReference>
<evidence type="ECO:0000256" key="2">
    <source>
        <dbReference type="ARBA" id="ARBA00004180"/>
    </source>
</evidence>
<proteinExistence type="inferred from homology"/>
<evidence type="ECO:0000256" key="7">
    <source>
        <dbReference type="RuleBase" id="RU363137"/>
    </source>
</evidence>
<organism evidence="9 10">
    <name type="scientific">Salix suchowensis</name>
    <dbReference type="NCBI Taxonomy" id="1278906"/>
    <lineage>
        <taxon>Eukaryota</taxon>
        <taxon>Viridiplantae</taxon>
        <taxon>Streptophyta</taxon>
        <taxon>Embryophyta</taxon>
        <taxon>Tracheophyta</taxon>
        <taxon>Spermatophyta</taxon>
        <taxon>Magnoliopsida</taxon>
        <taxon>eudicotyledons</taxon>
        <taxon>Gunneridae</taxon>
        <taxon>Pentapetalae</taxon>
        <taxon>rosids</taxon>
        <taxon>fabids</taxon>
        <taxon>Malpighiales</taxon>
        <taxon>Salicaceae</taxon>
        <taxon>Saliceae</taxon>
        <taxon>Salix</taxon>
    </lineage>
</organism>
<comment type="function">
    <text evidence="1 7">Clathrin is the major protein of the polyhedral coat of coated pits and vesicles.</text>
</comment>
<feature type="compositionally biased region" description="Basic and acidic residues" evidence="8">
    <location>
        <begin position="153"/>
        <end position="180"/>
    </location>
</feature>
<evidence type="ECO:0000256" key="5">
    <source>
        <dbReference type="ARBA" id="ARBA00023176"/>
    </source>
</evidence>
<evidence type="ECO:0000256" key="6">
    <source>
        <dbReference type="ARBA" id="ARBA00023329"/>
    </source>
</evidence>
<dbReference type="PANTHER" id="PTHR10639">
    <property type="entry name" value="CLATHRIN LIGHT CHAIN"/>
    <property type="match status" value="1"/>
</dbReference>
<evidence type="ECO:0000256" key="8">
    <source>
        <dbReference type="SAM" id="MobiDB-lite"/>
    </source>
</evidence>
<feature type="compositionally biased region" description="Pro residues" evidence="8">
    <location>
        <begin position="138"/>
        <end position="150"/>
    </location>
</feature>
<comment type="caution">
    <text evidence="9">The sequence shown here is derived from an EMBL/GenBank/DDBJ whole genome shotgun (WGS) entry which is preliminary data.</text>
</comment>
<keyword evidence="5 7" id="KW-0168">Coated pit</keyword>
<evidence type="ECO:0000256" key="3">
    <source>
        <dbReference type="ARBA" id="ARBA00005263"/>
    </source>
</evidence>
<protein>
    <recommendedName>
        <fullName evidence="7">Clathrin light chain</fullName>
    </recommendedName>
</protein>
<keyword evidence="10" id="KW-1185">Reference proteome</keyword>
<evidence type="ECO:0000256" key="4">
    <source>
        <dbReference type="ARBA" id="ARBA00023136"/>
    </source>
</evidence>
<evidence type="ECO:0000313" key="9">
    <source>
        <dbReference type="EMBL" id="KAJ6349004.1"/>
    </source>
</evidence>
<feature type="region of interest" description="Disordered" evidence="8">
    <location>
        <begin position="137"/>
        <end position="188"/>
    </location>
</feature>
<gene>
    <name evidence="9" type="ORF">OIU77_006565</name>
</gene>